<dbReference type="AlphaFoldDB" id="A0A6S7K1H8"/>
<name>A0A6S7K1H8_PARCT</name>
<dbReference type="GO" id="GO:0042144">
    <property type="term" value="P:vacuole fusion, non-autophagic"/>
    <property type="evidence" value="ECO:0007669"/>
    <property type="project" value="TreeGrafter"/>
</dbReference>
<reference evidence="1" key="1">
    <citation type="submission" date="2020-04" db="EMBL/GenBank/DDBJ databases">
        <authorList>
            <person name="Alioto T."/>
            <person name="Alioto T."/>
            <person name="Gomez Garrido J."/>
        </authorList>
    </citation>
    <scope>NUCLEOTIDE SEQUENCE</scope>
    <source>
        <strain evidence="1">A484AB</strain>
    </source>
</reference>
<dbReference type="Pfam" id="PF04841">
    <property type="entry name" value="Vps16_N"/>
    <property type="match status" value="1"/>
</dbReference>
<dbReference type="GO" id="GO:0005768">
    <property type="term" value="C:endosome"/>
    <property type="evidence" value="ECO:0007669"/>
    <property type="project" value="TreeGrafter"/>
</dbReference>
<comment type="caution">
    <text evidence="1">The sequence shown here is derived from an EMBL/GenBank/DDBJ whole genome shotgun (WGS) entry which is preliminary data.</text>
</comment>
<evidence type="ECO:0000313" key="2">
    <source>
        <dbReference type="Proteomes" id="UP001152795"/>
    </source>
</evidence>
<gene>
    <name evidence="1" type="ORF">PACLA_8A029119</name>
</gene>
<dbReference type="GO" id="GO:0030897">
    <property type="term" value="C:HOPS complex"/>
    <property type="evidence" value="ECO:0007669"/>
    <property type="project" value="TreeGrafter"/>
</dbReference>
<dbReference type="GO" id="GO:0006886">
    <property type="term" value="P:intracellular protein transport"/>
    <property type="evidence" value="ECO:0007669"/>
    <property type="project" value="InterPro"/>
</dbReference>
<accession>A0A6S7K1H8</accession>
<dbReference type="GO" id="GO:0005765">
    <property type="term" value="C:lysosomal membrane"/>
    <property type="evidence" value="ECO:0007669"/>
    <property type="project" value="TreeGrafter"/>
</dbReference>
<evidence type="ECO:0000313" key="1">
    <source>
        <dbReference type="EMBL" id="CAB4035540.1"/>
    </source>
</evidence>
<dbReference type="GO" id="GO:0003779">
    <property type="term" value="F:actin binding"/>
    <property type="evidence" value="ECO:0007669"/>
    <property type="project" value="TreeGrafter"/>
</dbReference>
<dbReference type="OrthoDB" id="5988465at2759"/>
<dbReference type="GO" id="GO:0016197">
    <property type="term" value="P:endosomal transport"/>
    <property type="evidence" value="ECO:0007669"/>
    <property type="project" value="TreeGrafter"/>
</dbReference>
<dbReference type="InterPro" id="IPR016534">
    <property type="entry name" value="VPS16"/>
</dbReference>
<dbReference type="InterPro" id="IPR006926">
    <property type="entry name" value="Vps16_N"/>
</dbReference>
<keyword evidence="2" id="KW-1185">Reference proteome</keyword>
<sequence length="225" mass="25007">MAWKDEIDITKYHIAAAPYGGPIALLKKQMRLSGAKPLIYIYSAAGRLMANANWEGVNLVQMGWSVFEDLLCVAEDGTISVYTLSGDFKRIITMGQEAKESKVIDCRFFSSSMGFGITILTGRYHFYTINNLEDKRIRKLANPPGLNAPPSSWITIPEDRGSRVLVAVESFLYSIANDNVEKLTPEMSEQVNSFTEMALSVNNKYLALYADTGLVWIGSSDLRVS</sequence>
<dbReference type="PANTHER" id="PTHR12811:SF0">
    <property type="entry name" value="VACUOLAR PROTEIN SORTING-ASSOCIATED PROTEIN 16 HOMOLOG"/>
    <property type="match status" value="1"/>
</dbReference>
<protein>
    <submittedName>
        <fullName evidence="1">Vacuolar sorting-associated 16 homolog</fullName>
    </submittedName>
</protein>
<proteinExistence type="predicted"/>
<dbReference type="EMBL" id="CACRXK020021145">
    <property type="protein sequence ID" value="CAB4035540.1"/>
    <property type="molecule type" value="Genomic_DNA"/>
</dbReference>
<dbReference type="PANTHER" id="PTHR12811">
    <property type="entry name" value="VACUOLAR PROTEIN SORTING VPS16"/>
    <property type="match status" value="1"/>
</dbReference>
<dbReference type="Proteomes" id="UP001152795">
    <property type="component" value="Unassembled WGS sequence"/>
</dbReference>
<organism evidence="1 2">
    <name type="scientific">Paramuricea clavata</name>
    <name type="common">Red gorgonian</name>
    <name type="synonym">Violescent sea-whip</name>
    <dbReference type="NCBI Taxonomy" id="317549"/>
    <lineage>
        <taxon>Eukaryota</taxon>
        <taxon>Metazoa</taxon>
        <taxon>Cnidaria</taxon>
        <taxon>Anthozoa</taxon>
        <taxon>Octocorallia</taxon>
        <taxon>Malacalcyonacea</taxon>
        <taxon>Plexauridae</taxon>
        <taxon>Paramuricea</taxon>
    </lineage>
</organism>